<keyword evidence="5 12" id="KW-0418">Kinase</keyword>
<feature type="coiled-coil region" evidence="9">
    <location>
        <begin position="909"/>
        <end position="936"/>
    </location>
</feature>
<dbReference type="InParanoid" id="Q233W6"/>
<dbReference type="PANTHER" id="PTHR24361:SF433">
    <property type="entry name" value="PROTEIN KINASE DOMAIN-CONTAINING PROTEIN"/>
    <property type="match status" value="1"/>
</dbReference>
<dbReference type="PROSITE" id="PS50011">
    <property type="entry name" value="PROTEIN_KINASE_DOM"/>
    <property type="match status" value="1"/>
</dbReference>
<dbReference type="GeneID" id="7846631"/>
<dbReference type="KEGG" id="tet:TTHERM_00985120"/>
<dbReference type="GO" id="GO:0005737">
    <property type="term" value="C:cytoplasm"/>
    <property type="evidence" value="ECO:0007669"/>
    <property type="project" value="TreeGrafter"/>
</dbReference>
<dbReference type="InterPro" id="IPR011009">
    <property type="entry name" value="Kinase-like_dom_sf"/>
</dbReference>
<dbReference type="Pfam" id="PF00069">
    <property type="entry name" value="Pkinase"/>
    <property type="match status" value="1"/>
</dbReference>
<dbReference type="OMA" id="TQHFNNQ"/>
<dbReference type="Gene3D" id="1.10.510.10">
    <property type="entry name" value="Transferase(Phosphotransferase) domain 1"/>
    <property type="match status" value="1"/>
</dbReference>
<dbReference type="CDD" id="cd00180">
    <property type="entry name" value="PKc"/>
    <property type="match status" value="1"/>
</dbReference>
<dbReference type="EC" id="2.7.11.1" evidence="1"/>
<evidence type="ECO:0000256" key="6">
    <source>
        <dbReference type="ARBA" id="ARBA00022840"/>
    </source>
</evidence>
<keyword evidence="13" id="KW-1185">Reference proteome</keyword>
<keyword evidence="2" id="KW-0723">Serine/threonine-protein kinase</keyword>
<evidence type="ECO:0000313" key="13">
    <source>
        <dbReference type="Proteomes" id="UP000009168"/>
    </source>
</evidence>
<dbReference type="SMART" id="SM00220">
    <property type="entry name" value="S_TKc"/>
    <property type="match status" value="1"/>
</dbReference>
<keyword evidence="4" id="KW-0547">Nucleotide-binding</keyword>
<comment type="catalytic activity">
    <reaction evidence="8">
        <text>L-seryl-[protein] + ATP = O-phospho-L-seryl-[protein] + ADP + H(+)</text>
        <dbReference type="Rhea" id="RHEA:17989"/>
        <dbReference type="Rhea" id="RHEA-COMP:9863"/>
        <dbReference type="Rhea" id="RHEA-COMP:11604"/>
        <dbReference type="ChEBI" id="CHEBI:15378"/>
        <dbReference type="ChEBI" id="CHEBI:29999"/>
        <dbReference type="ChEBI" id="CHEBI:30616"/>
        <dbReference type="ChEBI" id="CHEBI:83421"/>
        <dbReference type="ChEBI" id="CHEBI:456216"/>
        <dbReference type="EC" id="2.7.11.1"/>
    </reaction>
</comment>
<evidence type="ECO:0000256" key="8">
    <source>
        <dbReference type="ARBA" id="ARBA00048679"/>
    </source>
</evidence>
<evidence type="ECO:0000256" key="3">
    <source>
        <dbReference type="ARBA" id="ARBA00022679"/>
    </source>
</evidence>
<dbReference type="STRING" id="312017.Q233W6"/>
<protein>
    <recommendedName>
        <fullName evidence="1">non-specific serine/threonine protein kinase</fullName>
        <ecNumber evidence="1">2.7.11.1</ecNumber>
    </recommendedName>
</protein>
<feature type="domain" description="Protein kinase" evidence="11">
    <location>
        <begin position="79"/>
        <end position="351"/>
    </location>
</feature>
<evidence type="ECO:0000256" key="7">
    <source>
        <dbReference type="ARBA" id="ARBA00047899"/>
    </source>
</evidence>
<dbReference type="Proteomes" id="UP000009168">
    <property type="component" value="Unassembled WGS sequence"/>
</dbReference>
<dbReference type="HOGENOM" id="CLU_278927_0_0_1"/>
<keyword evidence="6" id="KW-0067">ATP-binding</keyword>
<dbReference type="RefSeq" id="XP_001012063.1">
    <property type="nucleotide sequence ID" value="XM_001012063.1"/>
</dbReference>
<feature type="region of interest" description="Disordered" evidence="10">
    <location>
        <begin position="815"/>
        <end position="840"/>
    </location>
</feature>
<dbReference type="SUPFAM" id="SSF56112">
    <property type="entry name" value="Protein kinase-like (PK-like)"/>
    <property type="match status" value="1"/>
</dbReference>
<comment type="catalytic activity">
    <reaction evidence="7">
        <text>L-threonyl-[protein] + ATP = O-phospho-L-threonyl-[protein] + ADP + H(+)</text>
        <dbReference type="Rhea" id="RHEA:46608"/>
        <dbReference type="Rhea" id="RHEA-COMP:11060"/>
        <dbReference type="Rhea" id="RHEA-COMP:11605"/>
        <dbReference type="ChEBI" id="CHEBI:15378"/>
        <dbReference type="ChEBI" id="CHEBI:30013"/>
        <dbReference type="ChEBI" id="CHEBI:30616"/>
        <dbReference type="ChEBI" id="CHEBI:61977"/>
        <dbReference type="ChEBI" id="CHEBI:456216"/>
        <dbReference type="EC" id="2.7.11.1"/>
    </reaction>
</comment>
<dbReference type="GO" id="GO:0004674">
    <property type="term" value="F:protein serine/threonine kinase activity"/>
    <property type="evidence" value="ECO:0007669"/>
    <property type="project" value="UniProtKB-KW"/>
</dbReference>
<sequence>MQVQSQPKESTLSIAVNYVIQKLKKEDQFLENDFISLQKLNKLHNEDNLEMELNFESKIKKNQDQIELAKSEIKEYLSLKNSQLIGFGCQSYVFSSVDHNMNRYAVKCFNICKNDSEEIDSEKLKKAEFEAQVLLNNRNQNVVYCFKSVKGNKFYLIQLEQCVGTLSELKEQIGHLGENQFIQYFIDLMKGLKFTQNNKMINRDLKPDNILIGFDGRLKLSDFGLSYQLQSFSNKYASSIEGNCYHFAPELMDENIKKMIKKQTQFESKQSFKTDSFAAGLILLNLICDNSNFNYYHLLFSDEYVQNMQFSWLDHFKLKNPIVQMLKSLLAFYPWQRADPDQILQQFEDLINQNPQNLILKTEFFFDPLSSQDYQKLQQIKCGNFIPVNQYSSYLLPFNYVYSLAQKKYNHNQIQQQNQNQLIIDCQNQMQQKILSLEQKMNQISGQVINSTQINQFCTNFNQKIQNLANQQEQNFKKIQQIESSIFSQMQKTDNYINQLDQKIQQQINQFSNKYVDSQTYNSNFQQLKQDFEMLRQQLNENQLTVNNEIQDFKQQFTLQYQQIQYLHQAIQFNNANNCQNDTNYQQQQNPNYNINNNLNDQNINQANLPHTFQVQNQNITPNLITNQNAQQDQQNFYQKQQTLYVNQNENPQNEQKQFQITKQEQQTQHFNNQNYQNQNNQPQNQQQQQQQQFQITQQQYQQQTQQINNQNQINSNEYLFNQQKQFQVTQQQQSTQSFQNDQQQQQFLVTQQQYQQQTQQIQNQNQQNITPNLITNQNAQQDQQNFYQKQQTLYVNSNELPQNEQKQFQITKQQQQTQHFNNQNQQNQNNYPQQQQFQITQQQQQQQTQQIYNQNQINSNEQLFNQQKQFQETQQQQYSQKFQNQNQIQQNENQFNQQKQFQVTDQHQQTQQINYQNQQNQNQQIQQNLNQQNLNQDFQIQEKQFFKQQEELKQNQEFVKPLYKNYSQQYKIDKEDQMQQQLYKSQPLKIKEPDYNEQLTDITSQVKKFFQTIKYQMASQFTKETILQSYFKEQNQMSTHIFMQGFQFPQNIQTPKQKEEYYQNIAKDDNLPNNCKFIKVIKLFNKNYYIQFGNMKNYEKQDINEDQYKQFLVLFDQIKNLQEQQQKQQSN</sequence>
<dbReference type="InterPro" id="IPR053235">
    <property type="entry name" value="Ser_Thr_kinase"/>
</dbReference>
<dbReference type="GO" id="GO:0005524">
    <property type="term" value="F:ATP binding"/>
    <property type="evidence" value="ECO:0007669"/>
    <property type="project" value="UniProtKB-KW"/>
</dbReference>
<dbReference type="eggNOG" id="KOG0198">
    <property type="taxonomic scope" value="Eukaryota"/>
</dbReference>
<gene>
    <name evidence="12" type="ORF">TTHERM_00985120</name>
</gene>
<evidence type="ECO:0000256" key="10">
    <source>
        <dbReference type="SAM" id="MobiDB-lite"/>
    </source>
</evidence>
<evidence type="ECO:0000256" key="4">
    <source>
        <dbReference type="ARBA" id="ARBA00022741"/>
    </source>
</evidence>
<evidence type="ECO:0000256" key="5">
    <source>
        <dbReference type="ARBA" id="ARBA00022777"/>
    </source>
</evidence>
<evidence type="ECO:0000256" key="9">
    <source>
        <dbReference type="SAM" id="Coils"/>
    </source>
</evidence>
<dbReference type="EMBL" id="GG662768">
    <property type="protein sequence ID" value="EAR91818.1"/>
    <property type="molecule type" value="Genomic_DNA"/>
</dbReference>
<feature type="coiled-coil region" evidence="9">
    <location>
        <begin position="518"/>
        <end position="556"/>
    </location>
</feature>
<dbReference type="PANTHER" id="PTHR24361">
    <property type="entry name" value="MITOGEN-ACTIVATED KINASE KINASE KINASE"/>
    <property type="match status" value="1"/>
</dbReference>
<proteinExistence type="predicted"/>
<keyword evidence="3" id="KW-0808">Transferase</keyword>
<evidence type="ECO:0000259" key="11">
    <source>
        <dbReference type="PROSITE" id="PS50011"/>
    </source>
</evidence>
<evidence type="ECO:0000256" key="1">
    <source>
        <dbReference type="ARBA" id="ARBA00012513"/>
    </source>
</evidence>
<reference evidence="13" key="1">
    <citation type="journal article" date="2006" name="PLoS Biol.">
        <title>Macronuclear genome sequence of the ciliate Tetrahymena thermophila, a model eukaryote.</title>
        <authorList>
            <person name="Eisen J.A."/>
            <person name="Coyne R.S."/>
            <person name="Wu M."/>
            <person name="Wu D."/>
            <person name="Thiagarajan M."/>
            <person name="Wortman J.R."/>
            <person name="Badger J.H."/>
            <person name="Ren Q."/>
            <person name="Amedeo P."/>
            <person name="Jones K.M."/>
            <person name="Tallon L.J."/>
            <person name="Delcher A.L."/>
            <person name="Salzberg S.L."/>
            <person name="Silva J.C."/>
            <person name="Haas B.J."/>
            <person name="Majoros W.H."/>
            <person name="Farzad M."/>
            <person name="Carlton J.M."/>
            <person name="Smith R.K. Jr."/>
            <person name="Garg J."/>
            <person name="Pearlman R.E."/>
            <person name="Karrer K.M."/>
            <person name="Sun L."/>
            <person name="Manning G."/>
            <person name="Elde N.C."/>
            <person name="Turkewitz A.P."/>
            <person name="Asai D.J."/>
            <person name="Wilkes D.E."/>
            <person name="Wang Y."/>
            <person name="Cai H."/>
            <person name="Collins K."/>
            <person name="Stewart B.A."/>
            <person name="Lee S.R."/>
            <person name="Wilamowska K."/>
            <person name="Weinberg Z."/>
            <person name="Ruzzo W.L."/>
            <person name="Wloga D."/>
            <person name="Gaertig J."/>
            <person name="Frankel J."/>
            <person name="Tsao C.-C."/>
            <person name="Gorovsky M.A."/>
            <person name="Keeling P.J."/>
            <person name="Waller R.F."/>
            <person name="Patron N.J."/>
            <person name="Cherry J.M."/>
            <person name="Stover N.A."/>
            <person name="Krieger C.J."/>
            <person name="del Toro C."/>
            <person name="Ryder H.F."/>
            <person name="Williamson S.C."/>
            <person name="Barbeau R.A."/>
            <person name="Hamilton E.P."/>
            <person name="Orias E."/>
        </authorList>
    </citation>
    <scope>NUCLEOTIDE SEQUENCE [LARGE SCALE GENOMIC DNA]</scope>
    <source>
        <strain evidence="13">SB210</strain>
    </source>
</reference>
<organism evidence="12 13">
    <name type="scientific">Tetrahymena thermophila (strain SB210)</name>
    <dbReference type="NCBI Taxonomy" id="312017"/>
    <lineage>
        <taxon>Eukaryota</taxon>
        <taxon>Sar</taxon>
        <taxon>Alveolata</taxon>
        <taxon>Ciliophora</taxon>
        <taxon>Intramacronucleata</taxon>
        <taxon>Oligohymenophorea</taxon>
        <taxon>Hymenostomatida</taxon>
        <taxon>Tetrahymenina</taxon>
        <taxon>Tetrahymenidae</taxon>
        <taxon>Tetrahymena</taxon>
    </lineage>
</organism>
<evidence type="ECO:0000313" key="12">
    <source>
        <dbReference type="EMBL" id="EAR91818.1"/>
    </source>
</evidence>
<keyword evidence="9" id="KW-0175">Coiled coil</keyword>
<dbReference type="AlphaFoldDB" id="Q233W6"/>
<evidence type="ECO:0000256" key="2">
    <source>
        <dbReference type="ARBA" id="ARBA00022527"/>
    </source>
</evidence>
<accession>Q233W6</accession>
<feature type="coiled-coil region" evidence="9">
    <location>
        <begin position="427"/>
        <end position="482"/>
    </location>
</feature>
<dbReference type="InterPro" id="IPR000719">
    <property type="entry name" value="Prot_kinase_dom"/>
</dbReference>
<name>Q233W6_TETTS</name>